<dbReference type="Proteomes" id="UP000827549">
    <property type="component" value="Chromosome 3"/>
</dbReference>
<organism evidence="1 2">
    <name type="scientific">Vanrija pseudolonga</name>
    <dbReference type="NCBI Taxonomy" id="143232"/>
    <lineage>
        <taxon>Eukaryota</taxon>
        <taxon>Fungi</taxon>
        <taxon>Dikarya</taxon>
        <taxon>Basidiomycota</taxon>
        <taxon>Agaricomycotina</taxon>
        <taxon>Tremellomycetes</taxon>
        <taxon>Trichosporonales</taxon>
        <taxon>Trichosporonaceae</taxon>
        <taxon>Vanrija</taxon>
    </lineage>
</organism>
<dbReference type="AlphaFoldDB" id="A0AAF1BLE5"/>
<evidence type="ECO:0000313" key="1">
    <source>
        <dbReference type="EMBL" id="WOO80744.1"/>
    </source>
</evidence>
<dbReference type="GeneID" id="87807506"/>
<gene>
    <name evidence="1" type="ORF">LOC62_03G004268</name>
</gene>
<dbReference type="EMBL" id="CP086716">
    <property type="protein sequence ID" value="WOO80744.1"/>
    <property type="molecule type" value="Genomic_DNA"/>
</dbReference>
<keyword evidence="2" id="KW-1185">Reference proteome</keyword>
<dbReference type="RefSeq" id="XP_062626776.1">
    <property type="nucleotide sequence ID" value="XM_062770792.1"/>
</dbReference>
<proteinExistence type="predicted"/>
<name>A0AAF1BLE5_9TREE</name>
<evidence type="ECO:0000313" key="2">
    <source>
        <dbReference type="Proteomes" id="UP000827549"/>
    </source>
</evidence>
<accession>A0AAF1BLE5</accession>
<reference evidence="1" key="1">
    <citation type="submission" date="2023-10" db="EMBL/GenBank/DDBJ databases">
        <authorList>
            <person name="Noh H."/>
        </authorList>
    </citation>
    <scope>NUCLEOTIDE SEQUENCE</scope>
    <source>
        <strain evidence="1">DUCC4014</strain>
    </source>
</reference>
<sequence>MCHSWALGRAQSKSTIILPSGELKGSQVWQRPDAHPSRASLDMSGAGLIAVITGLSLYRIAFLAVSCQAVNSSLLPTGSTGPKHMPQVQIR</sequence>
<protein>
    <submittedName>
        <fullName evidence="1">Uncharacterized protein</fullName>
    </submittedName>
</protein>